<comment type="caution">
    <text evidence="8">The sequence shown here is derived from an EMBL/GenBank/DDBJ whole genome shotgun (WGS) entry which is preliminary data.</text>
</comment>
<dbReference type="Proteomes" id="UP001278500">
    <property type="component" value="Unassembled WGS sequence"/>
</dbReference>
<dbReference type="PANTHER" id="PTHR23502:SF74">
    <property type="entry name" value="MAJOR FACILITATOR SUPERFAMILY (MFS) PROFILE DOMAIN-CONTAINING PROTEIN"/>
    <property type="match status" value="1"/>
</dbReference>
<reference evidence="8" key="2">
    <citation type="submission" date="2023-06" db="EMBL/GenBank/DDBJ databases">
        <authorList>
            <consortium name="Lawrence Berkeley National Laboratory"/>
            <person name="Haridas S."/>
            <person name="Hensen N."/>
            <person name="Bonometti L."/>
            <person name="Westerberg I."/>
            <person name="Brannstrom I.O."/>
            <person name="Guillou S."/>
            <person name="Cros-Aarteil S."/>
            <person name="Calhoun S."/>
            <person name="Kuo A."/>
            <person name="Mondo S."/>
            <person name="Pangilinan J."/>
            <person name="Riley R."/>
            <person name="Labutti K."/>
            <person name="Andreopoulos B."/>
            <person name="Lipzen A."/>
            <person name="Chen C."/>
            <person name="Yanf M."/>
            <person name="Daum C."/>
            <person name="Ng V."/>
            <person name="Clum A."/>
            <person name="Steindorff A."/>
            <person name="Ohm R."/>
            <person name="Martin F."/>
            <person name="Silar P."/>
            <person name="Natvig D."/>
            <person name="Lalanne C."/>
            <person name="Gautier V."/>
            <person name="Ament-Velasquez S.L."/>
            <person name="Kruys A."/>
            <person name="Hutchinson M.I."/>
            <person name="Powell A.J."/>
            <person name="Barry K."/>
            <person name="Miller A.N."/>
            <person name="Grigoriev I.V."/>
            <person name="Debuchy R."/>
            <person name="Gladieux P."/>
            <person name="Thoren M.H."/>
            <person name="Johannesson H."/>
        </authorList>
    </citation>
    <scope>NUCLEOTIDE SEQUENCE</scope>
    <source>
        <strain evidence="8">CBS 560.94</strain>
    </source>
</reference>
<dbReference type="Pfam" id="PF07690">
    <property type="entry name" value="MFS_1"/>
    <property type="match status" value="1"/>
</dbReference>
<evidence type="ECO:0000256" key="6">
    <source>
        <dbReference type="SAM" id="Phobius"/>
    </source>
</evidence>
<protein>
    <submittedName>
        <fullName evidence="8">Major facilitator superfamily domain-containing protein</fullName>
    </submittedName>
</protein>
<feature type="compositionally biased region" description="Basic residues" evidence="5">
    <location>
        <begin position="585"/>
        <end position="605"/>
    </location>
</feature>
<dbReference type="EMBL" id="JAUEPP010000002">
    <property type="protein sequence ID" value="KAK3350503.1"/>
    <property type="molecule type" value="Genomic_DNA"/>
</dbReference>
<feature type="transmembrane region" description="Helical" evidence="6">
    <location>
        <begin position="408"/>
        <end position="429"/>
    </location>
</feature>
<feature type="domain" description="Major facilitator superfamily (MFS) profile" evidence="7">
    <location>
        <begin position="86"/>
        <end position="529"/>
    </location>
</feature>
<feature type="transmembrane region" description="Helical" evidence="6">
    <location>
        <begin position="243"/>
        <end position="262"/>
    </location>
</feature>
<keyword evidence="4 6" id="KW-0472">Membrane</keyword>
<feature type="region of interest" description="Disordered" evidence="5">
    <location>
        <begin position="548"/>
        <end position="614"/>
    </location>
</feature>
<keyword evidence="2 6" id="KW-0812">Transmembrane</keyword>
<feature type="transmembrane region" description="Helical" evidence="6">
    <location>
        <begin position="154"/>
        <end position="177"/>
    </location>
</feature>
<evidence type="ECO:0000256" key="1">
    <source>
        <dbReference type="ARBA" id="ARBA00004141"/>
    </source>
</evidence>
<dbReference type="SUPFAM" id="SSF103473">
    <property type="entry name" value="MFS general substrate transporter"/>
    <property type="match status" value="1"/>
</dbReference>
<organism evidence="8 9">
    <name type="scientific">Neurospora tetraspora</name>
    <dbReference type="NCBI Taxonomy" id="94610"/>
    <lineage>
        <taxon>Eukaryota</taxon>
        <taxon>Fungi</taxon>
        <taxon>Dikarya</taxon>
        <taxon>Ascomycota</taxon>
        <taxon>Pezizomycotina</taxon>
        <taxon>Sordariomycetes</taxon>
        <taxon>Sordariomycetidae</taxon>
        <taxon>Sordariales</taxon>
        <taxon>Sordariaceae</taxon>
        <taxon>Neurospora</taxon>
    </lineage>
</organism>
<accession>A0AAE0JJD9</accession>
<proteinExistence type="predicted"/>
<feature type="transmembrane region" description="Helical" evidence="6">
    <location>
        <begin position="365"/>
        <end position="388"/>
    </location>
</feature>
<dbReference type="InterPro" id="IPR020846">
    <property type="entry name" value="MFS_dom"/>
</dbReference>
<evidence type="ECO:0000256" key="2">
    <source>
        <dbReference type="ARBA" id="ARBA00022692"/>
    </source>
</evidence>
<comment type="subcellular location">
    <subcellularLocation>
        <location evidence="1">Membrane</location>
        <topology evidence="1">Multi-pass membrane protein</topology>
    </subcellularLocation>
</comment>
<feature type="compositionally biased region" description="Low complexity" evidence="5">
    <location>
        <begin position="17"/>
        <end position="26"/>
    </location>
</feature>
<dbReference type="PANTHER" id="PTHR23502">
    <property type="entry name" value="MAJOR FACILITATOR SUPERFAMILY"/>
    <property type="match status" value="1"/>
</dbReference>
<feature type="transmembrane region" description="Helical" evidence="6">
    <location>
        <begin position="84"/>
        <end position="103"/>
    </location>
</feature>
<evidence type="ECO:0000313" key="8">
    <source>
        <dbReference type="EMBL" id="KAK3350503.1"/>
    </source>
</evidence>
<evidence type="ECO:0000256" key="4">
    <source>
        <dbReference type="ARBA" id="ARBA00023136"/>
    </source>
</evidence>
<feature type="region of interest" description="Disordered" evidence="5">
    <location>
        <begin position="1"/>
        <end position="33"/>
    </location>
</feature>
<feature type="transmembrane region" description="Helical" evidence="6">
    <location>
        <begin position="322"/>
        <end position="345"/>
    </location>
</feature>
<evidence type="ECO:0000256" key="5">
    <source>
        <dbReference type="SAM" id="MobiDB-lite"/>
    </source>
</evidence>
<feature type="transmembrane region" description="Helical" evidence="6">
    <location>
        <begin position="183"/>
        <end position="204"/>
    </location>
</feature>
<feature type="transmembrane region" description="Helical" evidence="6">
    <location>
        <begin position="123"/>
        <end position="142"/>
    </location>
</feature>
<dbReference type="GeneID" id="87868696"/>
<dbReference type="PROSITE" id="PS50850">
    <property type="entry name" value="MFS"/>
    <property type="match status" value="1"/>
</dbReference>
<name>A0AAE0JJD9_9PEZI</name>
<feature type="transmembrane region" description="Helical" evidence="6">
    <location>
        <begin position="500"/>
        <end position="528"/>
    </location>
</feature>
<dbReference type="RefSeq" id="XP_062683798.1">
    <property type="nucleotide sequence ID" value="XM_062831542.1"/>
</dbReference>
<keyword evidence="3 6" id="KW-1133">Transmembrane helix</keyword>
<evidence type="ECO:0000313" key="9">
    <source>
        <dbReference type="Proteomes" id="UP001278500"/>
    </source>
</evidence>
<evidence type="ECO:0000259" key="7">
    <source>
        <dbReference type="PROSITE" id="PS50850"/>
    </source>
</evidence>
<dbReference type="InterPro" id="IPR011701">
    <property type="entry name" value="MFS"/>
</dbReference>
<gene>
    <name evidence="8" type="ORF">B0H65DRAFT_90275</name>
</gene>
<dbReference type="AlphaFoldDB" id="A0AAE0JJD9"/>
<feature type="transmembrane region" description="Helical" evidence="6">
    <location>
        <begin position="216"/>
        <end position="237"/>
    </location>
</feature>
<dbReference type="GO" id="GO:0005886">
    <property type="term" value="C:plasma membrane"/>
    <property type="evidence" value="ECO:0007669"/>
    <property type="project" value="TreeGrafter"/>
</dbReference>
<dbReference type="Gene3D" id="1.20.1250.20">
    <property type="entry name" value="MFS general substrate transporter like domains"/>
    <property type="match status" value="1"/>
</dbReference>
<feature type="transmembrane region" description="Helical" evidence="6">
    <location>
        <begin position="435"/>
        <end position="459"/>
    </location>
</feature>
<sequence length="629" mass="67552">MNIMEKGTTDEIVMSDPSPTTSTPSPLEKKTPLETITPVSANSSQTALDTVAEEQPAGEPTTLVVAFAPNDPENPHNWSSTKKFLIIVATTLASTNSGFGSALCSNLSPLLSKVFDFPSPGPQTILPTSVYLIGFVFGPLICAPLSETYGRRPVLVTGFSIFVLATLGCALSNSWALFLVMRLIAGTAGAPPISVGGGVVSDLFGDKIMRGRMMMIWSASSFLGPLGAPILGGFLGRSKGWRWVFWFALMLAGVSFCAVASMPETFHPKLLKIRAEKLNKQMEAEGKAKEVRYIAPVTGLGNADGEKMGVWRQLSITLSRPILLLCNELLLGLTCLYLAFVYAVFYMMLKIGGAIWSGTYHFSPGIAGVAFMTMGLGTIIACFVIIWYDSYGPKFAARFPADRKSEYLRLPVACVGGPIFVISLLWLGWTSRASIHWAVPLIATVPYGFAYHMIFTAMINYVTDAYSPLNFAASALAACGTTRSIAGALIPLAIDNMLAALGVAWAITVLAIISAVMCLVPFAFIIYADAIRARSPCSRLGGLTAEDLGAESDEEEDVEEGGNGEDLEKGTGAALKRERTQKSQRTVRSHRSRMSRMSRMSRRSGRSILEMSGANEVGMGELTRSLSAL</sequence>
<feature type="compositionally biased region" description="Acidic residues" evidence="5">
    <location>
        <begin position="548"/>
        <end position="565"/>
    </location>
</feature>
<dbReference type="GO" id="GO:0022857">
    <property type="term" value="F:transmembrane transporter activity"/>
    <property type="evidence" value="ECO:0007669"/>
    <property type="project" value="InterPro"/>
</dbReference>
<reference evidence="8" key="1">
    <citation type="journal article" date="2023" name="Mol. Phylogenet. Evol.">
        <title>Genome-scale phylogeny and comparative genomics of the fungal order Sordariales.</title>
        <authorList>
            <person name="Hensen N."/>
            <person name="Bonometti L."/>
            <person name="Westerberg I."/>
            <person name="Brannstrom I.O."/>
            <person name="Guillou S."/>
            <person name="Cros-Aarteil S."/>
            <person name="Calhoun S."/>
            <person name="Haridas S."/>
            <person name="Kuo A."/>
            <person name="Mondo S."/>
            <person name="Pangilinan J."/>
            <person name="Riley R."/>
            <person name="LaButti K."/>
            <person name="Andreopoulos B."/>
            <person name="Lipzen A."/>
            <person name="Chen C."/>
            <person name="Yan M."/>
            <person name="Daum C."/>
            <person name="Ng V."/>
            <person name="Clum A."/>
            <person name="Steindorff A."/>
            <person name="Ohm R.A."/>
            <person name="Martin F."/>
            <person name="Silar P."/>
            <person name="Natvig D.O."/>
            <person name="Lalanne C."/>
            <person name="Gautier V."/>
            <person name="Ament-Velasquez S.L."/>
            <person name="Kruys A."/>
            <person name="Hutchinson M.I."/>
            <person name="Powell A.J."/>
            <person name="Barry K."/>
            <person name="Miller A.N."/>
            <person name="Grigoriev I.V."/>
            <person name="Debuchy R."/>
            <person name="Gladieux P."/>
            <person name="Hiltunen Thoren M."/>
            <person name="Johannesson H."/>
        </authorList>
    </citation>
    <scope>NUCLEOTIDE SEQUENCE</scope>
    <source>
        <strain evidence="8">CBS 560.94</strain>
    </source>
</reference>
<keyword evidence="9" id="KW-1185">Reference proteome</keyword>
<feature type="transmembrane region" description="Helical" evidence="6">
    <location>
        <begin position="471"/>
        <end position="494"/>
    </location>
</feature>
<evidence type="ECO:0000256" key="3">
    <source>
        <dbReference type="ARBA" id="ARBA00022989"/>
    </source>
</evidence>
<dbReference type="InterPro" id="IPR036259">
    <property type="entry name" value="MFS_trans_sf"/>
</dbReference>